<keyword evidence="3" id="KW-1185">Reference proteome</keyword>
<evidence type="ECO:0000256" key="1">
    <source>
        <dbReference type="ARBA" id="ARBA00022801"/>
    </source>
</evidence>
<dbReference type="PANTHER" id="PTHR31377:SF0">
    <property type="entry name" value="AGMATINE DEIMINASE-RELATED"/>
    <property type="match status" value="1"/>
</dbReference>
<evidence type="ECO:0000313" key="2">
    <source>
        <dbReference type="EMBL" id="GLS27207.1"/>
    </source>
</evidence>
<dbReference type="InterPro" id="IPR007466">
    <property type="entry name" value="Peptidyl-Arg-deiminase_porph"/>
</dbReference>
<dbReference type="GO" id="GO:0004668">
    <property type="term" value="F:protein-arginine deiminase activity"/>
    <property type="evidence" value="ECO:0007669"/>
    <property type="project" value="InterPro"/>
</dbReference>
<dbReference type="Pfam" id="PF04371">
    <property type="entry name" value="PAD_porph"/>
    <property type="match status" value="1"/>
</dbReference>
<dbReference type="AlphaFoldDB" id="A0AA37TDP8"/>
<accession>A0AA37TDP8</accession>
<proteinExistence type="predicted"/>
<protein>
    <submittedName>
        <fullName evidence="2">Agmatine deiminase</fullName>
    </submittedName>
</protein>
<dbReference type="SUPFAM" id="SSF55909">
    <property type="entry name" value="Pentein"/>
    <property type="match status" value="1"/>
</dbReference>
<evidence type="ECO:0000313" key="3">
    <source>
        <dbReference type="Proteomes" id="UP001156870"/>
    </source>
</evidence>
<reference evidence="2 3" key="1">
    <citation type="journal article" date="2014" name="Int. J. Syst. Evol. Microbiol.">
        <title>Complete genome sequence of Corynebacterium casei LMG S-19264T (=DSM 44701T), isolated from a smear-ripened cheese.</title>
        <authorList>
            <consortium name="US DOE Joint Genome Institute (JGI-PGF)"/>
            <person name="Walter F."/>
            <person name="Albersmeier A."/>
            <person name="Kalinowski J."/>
            <person name="Ruckert C."/>
        </authorList>
    </citation>
    <scope>NUCLEOTIDE SEQUENCE [LARGE SCALE GENOMIC DNA]</scope>
    <source>
        <strain evidence="2 3">NBRC 110095</strain>
    </source>
</reference>
<dbReference type="PANTHER" id="PTHR31377">
    <property type="entry name" value="AGMATINE DEIMINASE-RELATED"/>
    <property type="match status" value="1"/>
</dbReference>
<dbReference type="RefSeq" id="WP_232595160.1">
    <property type="nucleotide sequence ID" value="NZ_BSPD01000067.1"/>
</dbReference>
<name>A0AA37TDP8_9GAMM</name>
<dbReference type="Proteomes" id="UP001156870">
    <property type="component" value="Unassembled WGS sequence"/>
</dbReference>
<dbReference type="GO" id="GO:0009446">
    <property type="term" value="P:putrescine biosynthetic process"/>
    <property type="evidence" value="ECO:0007669"/>
    <property type="project" value="InterPro"/>
</dbReference>
<organism evidence="2 3">
    <name type="scientific">Marinibactrum halimedae</name>
    <dbReference type="NCBI Taxonomy" id="1444977"/>
    <lineage>
        <taxon>Bacteria</taxon>
        <taxon>Pseudomonadati</taxon>
        <taxon>Pseudomonadota</taxon>
        <taxon>Gammaproteobacteria</taxon>
        <taxon>Cellvibrionales</taxon>
        <taxon>Cellvibrionaceae</taxon>
        <taxon>Marinibactrum</taxon>
    </lineage>
</organism>
<sequence>MPNDSNFASKTRLPAEWEPQDAVMVTWPHANSDWAPWLNQVEDLYEGLVKLLSQYVNVLVVSPPETHLDIAERLVEGGADQERVFMQPIATNDTWARDHGPITVYVGRTVQIMDYRFNGWGNKFAAHLDNKITVSLYDAESFPGAYYLARNLVLEGGAIESDGQGVLMTTTECLLNENRNPRLTKTEIEEHLLSDFGAQKILWLEHGYLSGDDTDSHIDTLARFCPNNTIAYVKCDDPEDEHYDALSAMEAQLHTFTNAQGEPYRLLPLPWPEAKFDANGERLPATYANFLITNNAVLMPTYNDKQDALALNLLQEAFPDRDVHGVDCSVLIEQHGSLHCITMQIPKGALD</sequence>
<keyword evidence="1" id="KW-0378">Hydrolase</keyword>
<dbReference type="EMBL" id="BSPD01000067">
    <property type="protein sequence ID" value="GLS27207.1"/>
    <property type="molecule type" value="Genomic_DNA"/>
</dbReference>
<dbReference type="Gene3D" id="3.75.10.10">
    <property type="entry name" value="L-arginine/glycine Amidinotransferase, Chain A"/>
    <property type="match status" value="1"/>
</dbReference>
<comment type="caution">
    <text evidence="2">The sequence shown here is derived from an EMBL/GenBank/DDBJ whole genome shotgun (WGS) entry which is preliminary data.</text>
</comment>
<gene>
    <name evidence="2" type="primary">aguA</name>
    <name evidence="2" type="ORF">GCM10007877_29260</name>
</gene>
<dbReference type="GO" id="GO:0047632">
    <property type="term" value="F:agmatine deiminase activity"/>
    <property type="evidence" value="ECO:0007669"/>
    <property type="project" value="TreeGrafter"/>
</dbReference>